<evidence type="ECO:0000313" key="3">
    <source>
        <dbReference type="EMBL" id="KAJ9641670.1"/>
    </source>
</evidence>
<dbReference type="InterPro" id="IPR050300">
    <property type="entry name" value="GDXG_lipolytic_enzyme"/>
</dbReference>
<feature type="domain" description="BD-FAE-like" evidence="2">
    <location>
        <begin position="21"/>
        <end position="229"/>
    </location>
</feature>
<dbReference type="PANTHER" id="PTHR48081">
    <property type="entry name" value="AB HYDROLASE SUPERFAMILY PROTEIN C4A8.06C"/>
    <property type="match status" value="1"/>
</dbReference>
<dbReference type="GO" id="GO:0016787">
    <property type="term" value="F:hydrolase activity"/>
    <property type="evidence" value="ECO:0007669"/>
    <property type="project" value="UniProtKB-KW"/>
</dbReference>
<evidence type="ECO:0000313" key="4">
    <source>
        <dbReference type="Proteomes" id="UP001172681"/>
    </source>
</evidence>
<dbReference type="SUPFAM" id="SSF53474">
    <property type="entry name" value="alpha/beta-Hydrolases"/>
    <property type="match status" value="1"/>
</dbReference>
<protein>
    <recommendedName>
        <fullName evidence="2">BD-FAE-like domain-containing protein</fullName>
    </recommendedName>
</protein>
<keyword evidence="4" id="KW-1185">Reference proteome</keyword>
<organism evidence="3 4">
    <name type="scientific">Knufia peltigerae</name>
    <dbReference type="NCBI Taxonomy" id="1002370"/>
    <lineage>
        <taxon>Eukaryota</taxon>
        <taxon>Fungi</taxon>
        <taxon>Dikarya</taxon>
        <taxon>Ascomycota</taxon>
        <taxon>Pezizomycotina</taxon>
        <taxon>Eurotiomycetes</taxon>
        <taxon>Chaetothyriomycetidae</taxon>
        <taxon>Chaetothyriales</taxon>
        <taxon>Trichomeriaceae</taxon>
        <taxon>Knufia</taxon>
    </lineage>
</organism>
<comment type="caution">
    <text evidence="3">The sequence shown here is derived from an EMBL/GenBank/DDBJ whole genome shotgun (WGS) entry which is preliminary data.</text>
</comment>
<dbReference type="AlphaFoldDB" id="A0AA39D075"/>
<dbReference type="Proteomes" id="UP001172681">
    <property type="component" value="Unassembled WGS sequence"/>
</dbReference>
<evidence type="ECO:0000256" key="1">
    <source>
        <dbReference type="ARBA" id="ARBA00022801"/>
    </source>
</evidence>
<proteinExistence type="predicted"/>
<dbReference type="Pfam" id="PF20434">
    <property type="entry name" value="BD-FAE"/>
    <property type="match status" value="1"/>
</dbReference>
<name>A0AA39D075_9EURO</name>
<reference evidence="3" key="1">
    <citation type="submission" date="2022-10" db="EMBL/GenBank/DDBJ databases">
        <title>Culturing micro-colonial fungi from biological soil crusts in the Mojave desert and describing Neophaeococcomyces mojavensis, and introducing the new genera and species Taxawa tesnikishii.</title>
        <authorList>
            <person name="Kurbessoian T."/>
            <person name="Stajich J.E."/>
        </authorList>
    </citation>
    <scope>NUCLEOTIDE SEQUENCE</scope>
    <source>
        <strain evidence="3">TK_35</strain>
    </source>
</reference>
<dbReference type="EMBL" id="JAPDRN010000011">
    <property type="protein sequence ID" value="KAJ9641670.1"/>
    <property type="molecule type" value="Genomic_DNA"/>
</dbReference>
<evidence type="ECO:0000259" key="2">
    <source>
        <dbReference type="Pfam" id="PF20434"/>
    </source>
</evidence>
<keyword evidence="1" id="KW-0378">Hydrolase</keyword>
<accession>A0AA39D075</accession>
<sequence>MEFEEIHDISYVSNGHRRQKLDLYLPAKGPVLRPVIVYIHGGEWRYGSKESELMPKHFRGIKYAVASLDYRLSTDASFPAALEDCKAAVRWLRSHDETYRLDSDCFVAWGEGAGGHLAALLGATGGTKEFDVGDHLDTSSAVQGVVAYYAPIDFLLMDNQALPGSQQHNHPNSSESKFIGGPIEENEDKVKRANPTTYITSSTCPFFVAHGTEDRLVPFPQSELLVSALEEAGVNVVYYPVDGADHFFLCASPTRRLDIQVETDRFLDDVYTGAEF</sequence>
<dbReference type="PANTHER" id="PTHR48081:SF13">
    <property type="entry name" value="ALPHA_BETA HYDROLASE"/>
    <property type="match status" value="1"/>
</dbReference>
<dbReference type="Gene3D" id="3.40.50.1820">
    <property type="entry name" value="alpha/beta hydrolase"/>
    <property type="match status" value="1"/>
</dbReference>
<dbReference type="InterPro" id="IPR029058">
    <property type="entry name" value="AB_hydrolase_fold"/>
</dbReference>
<dbReference type="InterPro" id="IPR049492">
    <property type="entry name" value="BD-FAE-like_dom"/>
</dbReference>
<gene>
    <name evidence="3" type="ORF">H2204_002732</name>
</gene>